<keyword evidence="3" id="KW-1185">Reference proteome</keyword>
<feature type="non-terminal residue" evidence="2">
    <location>
        <position position="194"/>
    </location>
</feature>
<dbReference type="Proteomes" id="UP001189429">
    <property type="component" value="Unassembled WGS sequence"/>
</dbReference>
<reference evidence="2" key="1">
    <citation type="submission" date="2023-10" db="EMBL/GenBank/DDBJ databases">
        <authorList>
            <person name="Chen Y."/>
            <person name="Shah S."/>
            <person name="Dougan E. K."/>
            <person name="Thang M."/>
            <person name="Chan C."/>
        </authorList>
    </citation>
    <scope>NUCLEOTIDE SEQUENCE [LARGE SCALE GENOMIC DNA]</scope>
</reference>
<accession>A0ABN9SYF2</accession>
<evidence type="ECO:0000313" key="2">
    <source>
        <dbReference type="EMBL" id="CAK0837629.1"/>
    </source>
</evidence>
<comment type="caution">
    <text evidence="2">The sequence shown here is derived from an EMBL/GenBank/DDBJ whole genome shotgun (WGS) entry which is preliminary data.</text>
</comment>
<dbReference type="EMBL" id="CAUYUJ010014167">
    <property type="protein sequence ID" value="CAK0837629.1"/>
    <property type="molecule type" value="Genomic_DNA"/>
</dbReference>
<sequence>LILGRVAMEPMRQYLSNQLYFAGQEWEKKQQVAEARATEHHAPAAGWLTREFRVTNAASGTLDSKFFEQTDVLLFAAPIFQILLPVCISTIEAGHATIRRRVEVQSTQTHGVDIEALSAQHVVGNVRRRRSSTQIFKDDPCSTGTEDDAPADGAPVEADAGTGLADTSELSARYHALGGEAFQNLVEIGKAATE</sequence>
<feature type="region of interest" description="Disordered" evidence="1">
    <location>
        <begin position="133"/>
        <end position="162"/>
    </location>
</feature>
<name>A0ABN9SYF2_9DINO</name>
<evidence type="ECO:0000256" key="1">
    <source>
        <dbReference type="SAM" id="MobiDB-lite"/>
    </source>
</evidence>
<evidence type="ECO:0000313" key="3">
    <source>
        <dbReference type="Proteomes" id="UP001189429"/>
    </source>
</evidence>
<gene>
    <name evidence="2" type="ORF">PCOR1329_LOCUS33774</name>
</gene>
<feature type="non-terminal residue" evidence="2">
    <location>
        <position position="1"/>
    </location>
</feature>
<protein>
    <submittedName>
        <fullName evidence="2">Uncharacterized protein</fullName>
    </submittedName>
</protein>
<proteinExistence type="predicted"/>
<organism evidence="2 3">
    <name type="scientific">Prorocentrum cordatum</name>
    <dbReference type="NCBI Taxonomy" id="2364126"/>
    <lineage>
        <taxon>Eukaryota</taxon>
        <taxon>Sar</taxon>
        <taxon>Alveolata</taxon>
        <taxon>Dinophyceae</taxon>
        <taxon>Prorocentrales</taxon>
        <taxon>Prorocentraceae</taxon>
        <taxon>Prorocentrum</taxon>
    </lineage>
</organism>